<keyword evidence="2" id="KW-0732">Signal</keyword>
<dbReference type="PANTHER" id="PTHR43308">
    <property type="entry name" value="OUTER MEMBRANE PROTEIN ALPHA-RELATED"/>
    <property type="match status" value="1"/>
</dbReference>
<dbReference type="SUPFAM" id="SSF49452">
    <property type="entry name" value="Starch-binding domain-like"/>
    <property type="match status" value="1"/>
</dbReference>
<feature type="domain" description="SLH" evidence="3">
    <location>
        <begin position="860"/>
        <end position="923"/>
    </location>
</feature>
<dbReference type="InterPro" id="IPR001119">
    <property type="entry name" value="SLH_dom"/>
</dbReference>
<feature type="signal peptide" evidence="2">
    <location>
        <begin position="1"/>
        <end position="26"/>
    </location>
</feature>
<dbReference type="Pfam" id="PF00395">
    <property type="entry name" value="SLH"/>
    <property type="match status" value="3"/>
</dbReference>
<evidence type="ECO:0000256" key="2">
    <source>
        <dbReference type="SAM" id="SignalP"/>
    </source>
</evidence>
<feature type="compositionally biased region" description="Polar residues" evidence="1">
    <location>
        <begin position="693"/>
        <end position="707"/>
    </location>
</feature>
<dbReference type="OrthoDB" id="2510810at2"/>
<gene>
    <name evidence="4" type="ORF">F4V43_10485</name>
</gene>
<feature type="region of interest" description="Disordered" evidence="1">
    <location>
        <begin position="693"/>
        <end position="760"/>
    </location>
</feature>
<feature type="compositionally biased region" description="Low complexity" evidence="1">
    <location>
        <begin position="711"/>
        <end position="751"/>
    </location>
</feature>
<dbReference type="InterPro" id="IPR051465">
    <property type="entry name" value="Cell_Envelope_Struct_Comp"/>
</dbReference>
<evidence type="ECO:0000313" key="4">
    <source>
        <dbReference type="EMBL" id="KAA9004739.1"/>
    </source>
</evidence>
<name>A0A5J5G970_9BACL</name>
<dbReference type="Proteomes" id="UP000367750">
    <property type="component" value="Unassembled WGS sequence"/>
</dbReference>
<dbReference type="Pfam" id="PF13620">
    <property type="entry name" value="CarboxypepD_reg"/>
    <property type="match status" value="1"/>
</dbReference>
<comment type="caution">
    <text evidence="4">The sequence shown here is derived from an EMBL/GenBank/DDBJ whole genome shotgun (WGS) entry which is preliminary data.</text>
</comment>
<evidence type="ECO:0000256" key="1">
    <source>
        <dbReference type="SAM" id="MobiDB-lite"/>
    </source>
</evidence>
<feature type="domain" description="SLH" evidence="3">
    <location>
        <begin position="924"/>
        <end position="985"/>
    </location>
</feature>
<dbReference type="Gene3D" id="2.60.40.1120">
    <property type="entry name" value="Carboxypeptidase-like, regulatory domain"/>
    <property type="match status" value="1"/>
</dbReference>
<dbReference type="SUPFAM" id="SSF110296">
    <property type="entry name" value="Oligoxyloglucan reducing end-specific cellobiohydrolase"/>
    <property type="match status" value="3"/>
</dbReference>
<organism evidence="4 5">
    <name type="scientific">Paenibacillus spiritus</name>
    <dbReference type="NCBI Taxonomy" id="2496557"/>
    <lineage>
        <taxon>Bacteria</taxon>
        <taxon>Bacillati</taxon>
        <taxon>Bacillota</taxon>
        <taxon>Bacilli</taxon>
        <taxon>Bacillales</taxon>
        <taxon>Paenibacillaceae</taxon>
        <taxon>Paenibacillus</taxon>
    </lineage>
</organism>
<dbReference type="GO" id="GO:0030246">
    <property type="term" value="F:carbohydrate binding"/>
    <property type="evidence" value="ECO:0007669"/>
    <property type="project" value="InterPro"/>
</dbReference>
<accession>A0A5J5G970</accession>
<proteinExistence type="predicted"/>
<dbReference type="AlphaFoldDB" id="A0A5J5G970"/>
<reference evidence="4 5" key="1">
    <citation type="submission" date="2019-09" db="EMBL/GenBank/DDBJ databases">
        <title>Bacillus ochoae sp. nov., Paenibacillus whitsoniae sp. nov., Paenibacillus spiritus sp. nov. Isolated from the Mars Exploration Rover during spacecraft assembly.</title>
        <authorList>
            <person name="Seuylemezian A."/>
            <person name="Vaishampayan P."/>
        </authorList>
    </citation>
    <scope>NUCLEOTIDE SEQUENCE [LARGE SCALE GENOMIC DNA]</scope>
    <source>
        <strain evidence="4 5">MER_111</strain>
    </source>
</reference>
<dbReference type="EMBL" id="VYKK01000013">
    <property type="protein sequence ID" value="KAA9004739.1"/>
    <property type="molecule type" value="Genomic_DNA"/>
</dbReference>
<dbReference type="RefSeq" id="WP_150458201.1">
    <property type="nucleotide sequence ID" value="NZ_VYKK01000013.1"/>
</dbReference>
<keyword evidence="5" id="KW-1185">Reference proteome</keyword>
<dbReference type="PANTHER" id="PTHR43308:SF5">
    <property type="entry name" value="S-LAYER PROTEIN _ PEPTIDOGLYCAN ENDO-BETA-N-ACETYLGLUCOSAMINIDASE"/>
    <property type="match status" value="1"/>
</dbReference>
<feature type="domain" description="SLH" evidence="3">
    <location>
        <begin position="794"/>
        <end position="857"/>
    </location>
</feature>
<dbReference type="InterPro" id="IPR013784">
    <property type="entry name" value="Carb-bd-like_fold"/>
</dbReference>
<sequence>MKFSTLKWTKITAVLLLLISLFPAFPSEGRAQQSAPDWKRVSFGTRLHSAAWSGSSYVAVGDRGTIYQSADGVSWTFRESPTQDRMLTDVEWGNDTFVAVGVQGEIMTSPDGVDWTVRRNIDGRTTISSVKWINNQFIAAGYYRHNDMALGTKGMILVSADGMDWTVKTDSALDTFNAVAWGKDKYVAAGNGGVLYTSPDLENWTIQDSKSTDTHHFDDVAWGNDLFVAAGSGGQIRTSTDGVTWTVHDYTANNREWFHDVLWVNNRFLAFGFNTVLASTDGQNWTPYSYGITGLESGGINGGAWGNNEFIAVGDESIIVTSADAEVWSKQRTAAATGQNLNAVAWGGSGFVAVGEEGAVVSSADGDVWAKQSSGVTNLLTDIAWGNGIYVAVGEDSRILTSPDGSSWTPRTSAADNTRFKTIGWGNGLFVAGGSGNTLQTSSDGVTWTAISVPATYIVSVSWIDNQFMVSALDGNKYKLLTSSDGITWTARETDFLVSHIVKGNGKFMALVESAPGTIATSDDGITWTTSVLADRLFPRELYFAGNQFTVVGNWSYIYTSTDGENWTPRNSRADIWQVSLSDVTWGNDRLVAVGSWMLVLTAPLALAPSEDGTVTGKVVDAAQSPISGATVTAGGISATTNAEGTFTLSSVKAGTQTLEASAEGYQPGTKSITVTAGQQTDAGLIQLTAAGQESNGNNEDNASPAPSATADSVPSAPAALPAATPAPVPTASAAPSASPSATPAATASEPADSDEWSQDPNDIFRSQVVKADNNVISGVQTRTAEILKAGSDLSTIDYSDIGQHWAIGSIEKLTKLGVINGYPTGGFEPDDTITRAEFAAMIARGFVDMAGRTVNIQPEDYTAFRDINNHWSSKYLMKLVRVGVMTGYGDGTIRPEQTISRQEMAVMITRVLNPSVLNKDTSKVTFTDLNGSYAQDAVKKAAALGIFEGKTAQSFDPLGGATRAESIETIIKTYQLSPALKEALSRLN</sequence>
<evidence type="ECO:0000313" key="5">
    <source>
        <dbReference type="Proteomes" id="UP000367750"/>
    </source>
</evidence>
<dbReference type="PROSITE" id="PS51272">
    <property type="entry name" value="SLH"/>
    <property type="match status" value="3"/>
</dbReference>
<feature type="chain" id="PRO_5038819979" description="SLH domain-containing protein" evidence="2">
    <location>
        <begin position="27"/>
        <end position="989"/>
    </location>
</feature>
<evidence type="ECO:0000259" key="3">
    <source>
        <dbReference type="PROSITE" id="PS51272"/>
    </source>
</evidence>
<protein>
    <recommendedName>
        <fullName evidence="3">SLH domain-containing protein</fullName>
    </recommendedName>
</protein>